<dbReference type="EMBL" id="AP021876">
    <property type="protein sequence ID" value="BBO81841.1"/>
    <property type="molecule type" value="Genomic_DNA"/>
</dbReference>
<protein>
    <submittedName>
        <fullName evidence="1">Uncharacterized protein</fullName>
    </submittedName>
</protein>
<reference evidence="1 2" key="1">
    <citation type="submission" date="2019-11" db="EMBL/GenBank/DDBJ databases">
        <title>Comparative genomics of hydrocarbon-degrading Desulfosarcina strains.</title>
        <authorList>
            <person name="Watanabe M."/>
            <person name="Kojima H."/>
            <person name="Fukui M."/>
        </authorList>
    </citation>
    <scope>NUCLEOTIDE SEQUENCE [LARGE SCALE GENOMIC DNA]</scope>
    <source>
        <strain evidence="1 2">28bB2T</strain>
    </source>
</reference>
<evidence type="ECO:0000313" key="2">
    <source>
        <dbReference type="Proteomes" id="UP000425960"/>
    </source>
</evidence>
<dbReference type="Gene3D" id="3.30.565.60">
    <property type="match status" value="1"/>
</dbReference>
<dbReference type="KEGG" id="dov:DSCO28_24070"/>
<dbReference type="InterPro" id="IPR038475">
    <property type="entry name" value="RecG_C_sf"/>
</dbReference>
<evidence type="ECO:0000313" key="1">
    <source>
        <dbReference type="EMBL" id="BBO81841.1"/>
    </source>
</evidence>
<proteinExistence type="predicted"/>
<gene>
    <name evidence="1" type="ORF">DSCO28_24070</name>
</gene>
<organism evidence="1 2">
    <name type="scientific">Desulfosarcina ovata subsp. sediminis</name>
    <dbReference type="NCBI Taxonomy" id="885957"/>
    <lineage>
        <taxon>Bacteria</taxon>
        <taxon>Pseudomonadati</taxon>
        <taxon>Thermodesulfobacteriota</taxon>
        <taxon>Desulfobacteria</taxon>
        <taxon>Desulfobacterales</taxon>
        <taxon>Desulfosarcinaceae</taxon>
        <taxon>Desulfosarcina</taxon>
    </lineage>
</organism>
<name>A0A5K7ZLK9_9BACT</name>
<dbReference type="PANTHER" id="PTHR30595:SF6">
    <property type="entry name" value="SCHLAFEN ALBA-2 DOMAIN-CONTAINING PROTEIN"/>
    <property type="match status" value="1"/>
</dbReference>
<dbReference type="Pfam" id="PF13749">
    <property type="entry name" value="HATPase_c_4"/>
    <property type="match status" value="1"/>
</dbReference>
<dbReference type="AlphaFoldDB" id="A0A5K7ZLK9"/>
<dbReference type="PANTHER" id="PTHR30595">
    <property type="entry name" value="GLPR-RELATED TRANSCRIPTIONAL REPRESSOR"/>
    <property type="match status" value="1"/>
</dbReference>
<accession>A0A5K7ZLK9</accession>
<sequence length="337" mass="38441">MTACRDKIRPELIPYYEIIRNVEPGKDVAVVQVDRGWAVHHVWHNNHRTYNIRVGTQSREASAEELERLFQQRGSFRLEVRGVSGSSAKDFDYRRLNHYFQRIRSQDTPNANDADAWQILLLNTEFLIEEDERKPATVAGLLLFCANPNRFLPQSGIDAVAYPGKEKDYAARERLSIRGPMTALSGEDGIIENGLVEQAVGFVKRNTQVTAALADGSRREQTWTYPEEAVREAIVNALVHRDYLLSGTTVELSIYEDRLEVISSGRLPNGITPQRMVTGCRSARNQLLKDVMRDYGYLEHMGMGVPRKIVKGMRKHNGTTPELIEDEELFTVRLWNK</sequence>
<dbReference type="Proteomes" id="UP000425960">
    <property type="component" value="Chromosome"/>
</dbReference>